<evidence type="ECO:0000313" key="8">
    <source>
        <dbReference type="EMBL" id="GAA5003777.1"/>
    </source>
</evidence>
<feature type="transmembrane region" description="Helical" evidence="7">
    <location>
        <begin position="298"/>
        <end position="324"/>
    </location>
</feature>
<gene>
    <name evidence="8" type="ORF">GCM10023257_55980</name>
</gene>
<dbReference type="PANTHER" id="PTHR43299:SF1">
    <property type="entry name" value="UPF0718 PROTEIN YRAQ"/>
    <property type="match status" value="1"/>
</dbReference>
<accession>A0ABP9IN58</accession>
<dbReference type="Pfam" id="PF03773">
    <property type="entry name" value="ArsP_1"/>
    <property type="match status" value="1"/>
</dbReference>
<reference evidence="9" key="1">
    <citation type="journal article" date="2019" name="Int. J. Syst. Evol. Microbiol.">
        <title>The Global Catalogue of Microorganisms (GCM) 10K type strain sequencing project: providing services to taxonomists for standard genome sequencing and annotation.</title>
        <authorList>
            <consortium name="The Broad Institute Genomics Platform"/>
            <consortium name="The Broad Institute Genome Sequencing Center for Infectious Disease"/>
            <person name="Wu L."/>
            <person name="Ma J."/>
        </authorList>
    </citation>
    <scope>NUCLEOTIDE SEQUENCE [LARGE SCALE GENOMIC DNA]</scope>
    <source>
        <strain evidence="9">JCM 17657</strain>
    </source>
</reference>
<evidence type="ECO:0000256" key="5">
    <source>
        <dbReference type="ARBA" id="ARBA00022989"/>
    </source>
</evidence>
<dbReference type="Proteomes" id="UP001500610">
    <property type="component" value="Unassembled WGS sequence"/>
</dbReference>
<evidence type="ECO:0000256" key="7">
    <source>
        <dbReference type="SAM" id="Phobius"/>
    </source>
</evidence>
<feature type="transmembrane region" description="Helical" evidence="7">
    <location>
        <begin position="336"/>
        <end position="362"/>
    </location>
</feature>
<dbReference type="EMBL" id="BAABIV010000028">
    <property type="protein sequence ID" value="GAA5003777.1"/>
    <property type="molecule type" value="Genomic_DNA"/>
</dbReference>
<evidence type="ECO:0000256" key="4">
    <source>
        <dbReference type="ARBA" id="ARBA00022692"/>
    </source>
</evidence>
<proteinExistence type="inferred from homology"/>
<name>A0ABP9IN58_9ACTN</name>
<keyword evidence="6 7" id="KW-0472">Membrane</keyword>
<organism evidence="8 9">
    <name type="scientific">Streptomyces hyderabadensis</name>
    <dbReference type="NCBI Taxonomy" id="598549"/>
    <lineage>
        <taxon>Bacteria</taxon>
        <taxon>Bacillati</taxon>
        <taxon>Actinomycetota</taxon>
        <taxon>Actinomycetes</taxon>
        <taxon>Kitasatosporales</taxon>
        <taxon>Streptomycetaceae</taxon>
        <taxon>Streptomyces</taxon>
    </lineage>
</organism>
<feature type="transmembrane region" description="Helical" evidence="7">
    <location>
        <begin position="89"/>
        <end position="113"/>
    </location>
</feature>
<evidence type="ECO:0000256" key="1">
    <source>
        <dbReference type="ARBA" id="ARBA00004651"/>
    </source>
</evidence>
<feature type="transmembrane region" description="Helical" evidence="7">
    <location>
        <begin position="160"/>
        <end position="180"/>
    </location>
</feature>
<keyword evidence="5 7" id="KW-1133">Transmembrane helix</keyword>
<sequence length="363" mass="36895">MTAAVDPAPGARPVARTSIRAGVVGVALLAALFVGGLLWAKWLPYAGKTRGLSQTHTWPGTAIFASAGADSSPSLSGAWHFTTAYFQSVWQAATVALLVAAAVDALVPRAWLLSVLNRRTALGQSLAGGTAALPSLMCTCCTAPVAVGLRKRGATVAASLAYWVGNPVLNPAVLVFLFLVAPWQFGAVRIVVGAVLVFGATAFAARFAKGPADTAVTPAADPGQDPLRVRDLPLRYLRSLARFAAVLVPEYFVAVMVIGGLSGPLSDFAGVEARLGVLAVAVCAVIGTMLVIPTGGEIPVVLALTAAGASVGTAGALLITLPALSIPSMLMVGRQLSWRATAAMAAAVVVAGLVGGALLWALW</sequence>
<evidence type="ECO:0000256" key="2">
    <source>
        <dbReference type="ARBA" id="ARBA00006386"/>
    </source>
</evidence>
<protein>
    <submittedName>
        <fullName evidence="8">Permease</fullName>
    </submittedName>
</protein>
<feature type="transmembrane region" description="Helical" evidence="7">
    <location>
        <begin position="273"/>
        <end position="292"/>
    </location>
</feature>
<dbReference type="PANTHER" id="PTHR43299">
    <property type="entry name" value="UPF0718 PROTEIN YRAQ"/>
    <property type="match status" value="1"/>
</dbReference>
<evidence type="ECO:0000313" key="9">
    <source>
        <dbReference type="Proteomes" id="UP001500610"/>
    </source>
</evidence>
<evidence type="ECO:0000256" key="6">
    <source>
        <dbReference type="ARBA" id="ARBA00023136"/>
    </source>
</evidence>
<comment type="subcellular location">
    <subcellularLocation>
        <location evidence="1">Cell membrane</location>
        <topology evidence="1">Multi-pass membrane protein</topology>
    </subcellularLocation>
</comment>
<comment type="similarity">
    <text evidence="2">Belongs to the UPF0718 family.</text>
</comment>
<keyword evidence="4 7" id="KW-0812">Transmembrane</keyword>
<feature type="transmembrane region" description="Helical" evidence="7">
    <location>
        <begin position="21"/>
        <end position="40"/>
    </location>
</feature>
<dbReference type="RefSeq" id="WP_345606014.1">
    <property type="nucleotide sequence ID" value="NZ_BAABIV010000028.1"/>
</dbReference>
<feature type="transmembrane region" description="Helical" evidence="7">
    <location>
        <begin position="240"/>
        <end position="261"/>
    </location>
</feature>
<comment type="caution">
    <text evidence="8">The sequence shown here is derived from an EMBL/GenBank/DDBJ whole genome shotgun (WGS) entry which is preliminary data.</text>
</comment>
<dbReference type="InterPro" id="IPR005524">
    <property type="entry name" value="DUF318"/>
</dbReference>
<evidence type="ECO:0000256" key="3">
    <source>
        <dbReference type="ARBA" id="ARBA00022475"/>
    </source>
</evidence>
<feature type="transmembrane region" description="Helical" evidence="7">
    <location>
        <begin position="187"/>
        <end position="208"/>
    </location>
</feature>
<keyword evidence="9" id="KW-1185">Reference proteome</keyword>
<keyword evidence="3" id="KW-1003">Cell membrane</keyword>